<keyword evidence="3 6" id="KW-0863">Zinc-finger</keyword>
<evidence type="ECO:0000256" key="6">
    <source>
        <dbReference type="PROSITE-ProRule" id="PRU00723"/>
    </source>
</evidence>
<dbReference type="SMART" id="SM00356">
    <property type="entry name" value="ZnF_C3H1"/>
    <property type="match status" value="1"/>
</dbReference>
<evidence type="ECO:0000259" key="8">
    <source>
        <dbReference type="PROSITE" id="PS50103"/>
    </source>
</evidence>
<proteinExistence type="predicted"/>
<dbReference type="Gene3D" id="4.10.1000.10">
    <property type="entry name" value="Zinc finger, CCCH-type"/>
    <property type="match status" value="1"/>
</dbReference>
<name>A0AAD5W2A4_9AGAR</name>
<feature type="compositionally biased region" description="Low complexity" evidence="7">
    <location>
        <begin position="205"/>
        <end position="236"/>
    </location>
</feature>
<dbReference type="PROSITE" id="PS50103">
    <property type="entry name" value="ZF_C3H1"/>
    <property type="match status" value="1"/>
</dbReference>
<evidence type="ECO:0000256" key="3">
    <source>
        <dbReference type="ARBA" id="ARBA00022771"/>
    </source>
</evidence>
<dbReference type="InterPro" id="IPR051767">
    <property type="entry name" value="Nucleoporin_NUP42"/>
</dbReference>
<evidence type="ECO:0000256" key="1">
    <source>
        <dbReference type="ARBA" id="ARBA00004123"/>
    </source>
</evidence>
<feature type="region of interest" description="Disordered" evidence="7">
    <location>
        <begin position="417"/>
        <end position="483"/>
    </location>
</feature>
<feature type="region of interest" description="Disordered" evidence="7">
    <location>
        <begin position="135"/>
        <end position="236"/>
    </location>
</feature>
<evidence type="ECO:0000313" key="9">
    <source>
        <dbReference type="EMBL" id="KAJ3574690.1"/>
    </source>
</evidence>
<feature type="compositionally biased region" description="Polar residues" evidence="7">
    <location>
        <begin position="449"/>
        <end position="461"/>
    </location>
</feature>
<dbReference type="InterPro" id="IPR000571">
    <property type="entry name" value="Znf_CCCH"/>
</dbReference>
<feature type="compositionally biased region" description="Low complexity" evidence="7">
    <location>
        <begin position="333"/>
        <end position="343"/>
    </location>
</feature>
<accession>A0AAD5W2A4</accession>
<feature type="region of interest" description="Disordered" evidence="7">
    <location>
        <begin position="325"/>
        <end position="385"/>
    </location>
</feature>
<dbReference type="GO" id="GO:0005634">
    <property type="term" value="C:nucleus"/>
    <property type="evidence" value="ECO:0007669"/>
    <property type="project" value="UniProtKB-SubCell"/>
</dbReference>
<feature type="compositionally biased region" description="Polar residues" evidence="7">
    <location>
        <begin position="135"/>
        <end position="146"/>
    </location>
</feature>
<sequence>MAVCQYFLRGQCRFGDSCRNEHPANPRQSGFGNQSWTNTNAQPKPALLFTQDSMKCDLSSDKPLWPLSSYGPAKNEPNLLSGLDESMEELRVRAVLALKAGNSAEYAAYESSKIQAAEQAYTNARNNLSSAYQTAANQTTHGGTKQPTASSSSSSSPFTSTSAFGSSAPSTTSAFGSTSAFGQGQSAFGQPSQSAFGQPSTSAFGAGPSSAQSTTGGSTFGQSSFGQPQQGQQSAFGSVIKPASGAFSAFANAASSSPFAAAAQAVNQNQNQSAGAGSSGSGGSGGGGGFSAFSGGQPSAFGSGASNTNASGGGGGAFGSGGVFGAPAPVFGQPSQPSQPQTSAFGSLQTQPTSVFGQPSAFGNNNNNTGQTQSAFGAPQSSTTQPQSAFAATRCSICFWWGREYVRRTNPLNAQPTTSSVFTPLSNPSNPLNASSQQPQSAFGGGSNPLGSAQPAQPFNAFTSTSSPFGNTTTTTTTTAPSPFSAQCRPILPLLLLPLLLPPTNTTEIKPPNEPQHQTRLFAPPQTDKAYTEYDAV</sequence>
<feature type="compositionally biased region" description="Polar residues" evidence="7">
    <location>
        <begin position="344"/>
        <end position="357"/>
    </location>
</feature>
<feature type="compositionally biased region" description="Polar residues" evidence="7">
    <location>
        <begin position="183"/>
        <end position="203"/>
    </location>
</feature>
<feature type="compositionally biased region" description="Low complexity" evidence="7">
    <location>
        <begin position="462"/>
        <end position="483"/>
    </location>
</feature>
<evidence type="ECO:0000313" key="10">
    <source>
        <dbReference type="Proteomes" id="UP001213000"/>
    </source>
</evidence>
<keyword evidence="5" id="KW-0539">Nucleus</keyword>
<feature type="compositionally biased region" description="Low complexity" evidence="7">
    <location>
        <begin position="424"/>
        <end position="442"/>
    </location>
</feature>
<dbReference type="PANTHER" id="PTHR46527">
    <property type="entry name" value="NUCLEOPORIN-LIKE PROTEIN 2"/>
    <property type="match status" value="1"/>
</dbReference>
<protein>
    <recommendedName>
        <fullName evidence="8">C3H1-type domain-containing protein</fullName>
    </recommendedName>
</protein>
<keyword evidence="2 6" id="KW-0479">Metal-binding</keyword>
<keyword evidence="4 6" id="KW-0862">Zinc</keyword>
<dbReference type="Pfam" id="PF18044">
    <property type="entry name" value="zf-CCCH_4"/>
    <property type="match status" value="1"/>
</dbReference>
<evidence type="ECO:0000256" key="2">
    <source>
        <dbReference type="ARBA" id="ARBA00022723"/>
    </source>
</evidence>
<dbReference type="Proteomes" id="UP001213000">
    <property type="component" value="Unassembled WGS sequence"/>
</dbReference>
<feature type="compositionally biased region" description="Gly residues" evidence="7">
    <location>
        <begin position="277"/>
        <end position="290"/>
    </location>
</feature>
<dbReference type="PANTHER" id="PTHR46527:SF1">
    <property type="entry name" value="NUCLEOPORIN NUP42"/>
    <property type="match status" value="1"/>
</dbReference>
<dbReference type="GO" id="GO:0008270">
    <property type="term" value="F:zinc ion binding"/>
    <property type="evidence" value="ECO:0007669"/>
    <property type="project" value="UniProtKB-KW"/>
</dbReference>
<evidence type="ECO:0000256" key="5">
    <source>
        <dbReference type="ARBA" id="ARBA00023242"/>
    </source>
</evidence>
<dbReference type="AlphaFoldDB" id="A0AAD5W2A4"/>
<keyword evidence="10" id="KW-1185">Reference proteome</keyword>
<evidence type="ECO:0000256" key="4">
    <source>
        <dbReference type="ARBA" id="ARBA00022833"/>
    </source>
</evidence>
<comment type="caution">
    <text evidence="9">The sequence shown here is derived from an EMBL/GenBank/DDBJ whole genome shotgun (WGS) entry which is preliminary data.</text>
</comment>
<feature type="compositionally biased region" description="Low complexity" evidence="7">
    <location>
        <begin position="363"/>
        <end position="373"/>
    </location>
</feature>
<feature type="region of interest" description="Disordered" evidence="7">
    <location>
        <begin position="271"/>
        <end position="295"/>
    </location>
</feature>
<gene>
    <name evidence="9" type="ORF">NP233_g1601</name>
</gene>
<feature type="domain" description="C3H1-type" evidence="8">
    <location>
        <begin position="1"/>
        <end position="25"/>
    </location>
</feature>
<reference evidence="9" key="1">
    <citation type="submission" date="2022-07" db="EMBL/GenBank/DDBJ databases">
        <title>Genome Sequence of Leucocoprinus birnbaumii.</title>
        <authorList>
            <person name="Buettner E."/>
        </authorList>
    </citation>
    <scope>NUCLEOTIDE SEQUENCE</scope>
    <source>
        <strain evidence="9">VT141</strain>
    </source>
</reference>
<feature type="compositionally biased region" description="Low complexity" evidence="7">
    <location>
        <begin position="147"/>
        <end position="182"/>
    </location>
</feature>
<organism evidence="9 10">
    <name type="scientific">Leucocoprinus birnbaumii</name>
    <dbReference type="NCBI Taxonomy" id="56174"/>
    <lineage>
        <taxon>Eukaryota</taxon>
        <taxon>Fungi</taxon>
        <taxon>Dikarya</taxon>
        <taxon>Basidiomycota</taxon>
        <taxon>Agaricomycotina</taxon>
        <taxon>Agaricomycetes</taxon>
        <taxon>Agaricomycetidae</taxon>
        <taxon>Agaricales</taxon>
        <taxon>Agaricineae</taxon>
        <taxon>Agaricaceae</taxon>
        <taxon>Leucocoprinus</taxon>
    </lineage>
</organism>
<feature type="zinc finger region" description="C3H1-type" evidence="6">
    <location>
        <begin position="1"/>
        <end position="25"/>
    </location>
</feature>
<dbReference type="EMBL" id="JANIEX010000060">
    <property type="protein sequence ID" value="KAJ3574690.1"/>
    <property type="molecule type" value="Genomic_DNA"/>
</dbReference>
<comment type="subcellular location">
    <subcellularLocation>
        <location evidence="1">Nucleus</location>
    </subcellularLocation>
</comment>
<evidence type="ECO:0000256" key="7">
    <source>
        <dbReference type="SAM" id="MobiDB-lite"/>
    </source>
</evidence>
<dbReference type="InterPro" id="IPR041367">
    <property type="entry name" value="Znf-CCCH_4"/>
</dbReference>